<gene>
    <name evidence="1" type="ORF">PMI13_01706</name>
</gene>
<sequence>MSMNTLINESSGNFTNLKKIINFLDMIPNASESQIDLVTHKILKHLENGALPEKIKGAIESELIITYGYYSFEFDVDRVTEEIMNWWERR</sequence>
<accession>J2KIS8</accession>
<dbReference type="Proteomes" id="UP000007509">
    <property type="component" value="Unassembled WGS sequence"/>
</dbReference>
<proteinExistence type="predicted"/>
<keyword evidence="2" id="KW-1185">Reference proteome</keyword>
<evidence type="ECO:0000313" key="2">
    <source>
        <dbReference type="Proteomes" id="UP000007509"/>
    </source>
</evidence>
<reference evidence="1 2" key="1">
    <citation type="journal article" date="2012" name="J. Bacteriol.">
        <title>Twenty-one genome sequences from Pseudomonas species and 19 genome sequences from diverse bacteria isolated from the rhizosphere and endosphere of Populus deltoides.</title>
        <authorList>
            <person name="Brown S.D."/>
            <person name="Utturkar S.M."/>
            <person name="Klingeman D.M."/>
            <person name="Johnson C.M."/>
            <person name="Martin S.L."/>
            <person name="Land M.L."/>
            <person name="Lu T.Y."/>
            <person name="Schadt C.W."/>
            <person name="Doktycz M.J."/>
            <person name="Pelletier D.A."/>
        </authorList>
    </citation>
    <scope>NUCLEOTIDE SEQUENCE [LARGE SCALE GENOMIC DNA]</scope>
    <source>
        <strain evidence="1 2">CF314</strain>
    </source>
</reference>
<protein>
    <submittedName>
        <fullName evidence="1">Uncharacterized protein</fullName>
    </submittedName>
</protein>
<evidence type="ECO:0000313" key="1">
    <source>
        <dbReference type="EMBL" id="EJL72998.1"/>
    </source>
</evidence>
<name>J2KIS8_9FLAO</name>
<dbReference type="AlphaFoldDB" id="J2KIS8"/>
<dbReference type="PATRIC" id="fig|1144316.3.peg.1716"/>
<comment type="caution">
    <text evidence="1">The sequence shown here is derived from an EMBL/GenBank/DDBJ whole genome shotgun (WGS) entry which is preliminary data.</text>
</comment>
<dbReference type="EMBL" id="AKJY01000027">
    <property type="protein sequence ID" value="EJL72998.1"/>
    <property type="molecule type" value="Genomic_DNA"/>
</dbReference>
<organism evidence="1 2">
    <name type="scientific">Chryseobacterium populi</name>
    <dbReference type="NCBI Taxonomy" id="1144316"/>
    <lineage>
        <taxon>Bacteria</taxon>
        <taxon>Pseudomonadati</taxon>
        <taxon>Bacteroidota</taxon>
        <taxon>Flavobacteriia</taxon>
        <taxon>Flavobacteriales</taxon>
        <taxon>Weeksellaceae</taxon>
        <taxon>Chryseobacterium group</taxon>
        <taxon>Chryseobacterium</taxon>
    </lineage>
</organism>